<dbReference type="RefSeq" id="WP_139716430.1">
    <property type="nucleotide sequence ID" value="NZ_CP040871.1"/>
</dbReference>
<dbReference type="EMBL" id="CP040871">
    <property type="protein sequence ID" value="QDA57379.1"/>
    <property type="molecule type" value="Genomic_DNA"/>
</dbReference>
<dbReference type="OrthoDB" id="6057745at2"/>
<evidence type="ECO:0000313" key="3">
    <source>
        <dbReference type="EMBL" id="QDA57379.1"/>
    </source>
</evidence>
<sequence length="119" mass="12209">MGKLDNAQDRALELIGEIGDGLRKAVPGKAMQWVETGAAIGAVRTGAKVASKFVRRNPVLATAAIAGAGLLWYAARRRARQAEAGPIEGSATRVDASSPADGAGSGKASVRKRRRTAAG</sequence>
<proteinExistence type="predicted"/>
<protein>
    <submittedName>
        <fullName evidence="3">Uncharacterized protein</fullName>
    </submittedName>
</protein>
<gene>
    <name evidence="3" type="ORF">FHQ07_08675</name>
</gene>
<keyword evidence="2" id="KW-0472">Membrane</keyword>
<evidence type="ECO:0000313" key="4">
    <source>
        <dbReference type="Proteomes" id="UP000308149"/>
    </source>
</evidence>
<dbReference type="AlphaFoldDB" id="A0A5B7ZRL7"/>
<keyword evidence="2" id="KW-0812">Transmembrane</keyword>
<keyword evidence="2" id="KW-1133">Transmembrane helix</keyword>
<reference evidence="3 4" key="1">
    <citation type="submission" date="2019-06" db="EMBL/GenBank/DDBJ databases">
        <title>Thermomonas aquatica sp. nov., isolated from an industrial wastewater treatment plant.</title>
        <authorList>
            <person name="Jeon J.H."/>
            <person name="Park D.-S."/>
        </authorList>
    </citation>
    <scope>NUCLEOTIDE SEQUENCE [LARGE SCALE GENOMIC DNA]</scope>
    <source>
        <strain evidence="3 4">SY21</strain>
    </source>
</reference>
<evidence type="ECO:0000256" key="1">
    <source>
        <dbReference type="SAM" id="MobiDB-lite"/>
    </source>
</evidence>
<feature type="transmembrane region" description="Helical" evidence="2">
    <location>
        <begin position="58"/>
        <end position="75"/>
    </location>
</feature>
<organism evidence="3 4">
    <name type="scientific">Thermomonas aquatica</name>
    <dbReference type="NCBI Taxonomy" id="2202149"/>
    <lineage>
        <taxon>Bacteria</taxon>
        <taxon>Pseudomonadati</taxon>
        <taxon>Pseudomonadota</taxon>
        <taxon>Gammaproteobacteria</taxon>
        <taxon>Lysobacterales</taxon>
        <taxon>Lysobacteraceae</taxon>
        <taxon>Thermomonas</taxon>
    </lineage>
</organism>
<dbReference type="KEGG" id="thes:FHQ07_08675"/>
<keyword evidence="4" id="KW-1185">Reference proteome</keyword>
<dbReference type="Proteomes" id="UP000308149">
    <property type="component" value="Chromosome"/>
</dbReference>
<evidence type="ECO:0000256" key="2">
    <source>
        <dbReference type="SAM" id="Phobius"/>
    </source>
</evidence>
<name>A0A5B7ZRL7_9GAMM</name>
<feature type="region of interest" description="Disordered" evidence="1">
    <location>
        <begin position="82"/>
        <end position="119"/>
    </location>
</feature>
<feature type="compositionally biased region" description="Basic residues" evidence="1">
    <location>
        <begin position="109"/>
        <end position="119"/>
    </location>
</feature>
<accession>A0A5B7ZRL7</accession>